<gene>
    <name evidence="5" type="ORF">HU200_030732</name>
</gene>
<dbReference type="Gene3D" id="2.60.120.260">
    <property type="entry name" value="Galactose-binding domain-like"/>
    <property type="match status" value="1"/>
</dbReference>
<dbReference type="Gene3D" id="2.70.98.10">
    <property type="match status" value="1"/>
</dbReference>
<dbReference type="GO" id="GO:0030246">
    <property type="term" value="F:carbohydrate binding"/>
    <property type="evidence" value="ECO:0007669"/>
    <property type="project" value="InterPro"/>
</dbReference>
<dbReference type="InterPro" id="IPR010325">
    <property type="entry name" value="Rhamnogal_lyase"/>
</dbReference>
<dbReference type="InterPro" id="IPR029413">
    <property type="entry name" value="RG-lyase_II"/>
</dbReference>
<evidence type="ECO:0000313" key="6">
    <source>
        <dbReference type="Proteomes" id="UP000636709"/>
    </source>
</evidence>
<dbReference type="Pfam" id="PF14683">
    <property type="entry name" value="CBM-like"/>
    <property type="match status" value="1"/>
</dbReference>
<dbReference type="SUPFAM" id="SSF49452">
    <property type="entry name" value="Starch-binding domain-like"/>
    <property type="match status" value="1"/>
</dbReference>
<organism evidence="5 6">
    <name type="scientific">Digitaria exilis</name>
    <dbReference type="NCBI Taxonomy" id="1010633"/>
    <lineage>
        <taxon>Eukaryota</taxon>
        <taxon>Viridiplantae</taxon>
        <taxon>Streptophyta</taxon>
        <taxon>Embryophyta</taxon>
        <taxon>Tracheophyta</taxon>
        <taxon>Spermatophyta</taxon>
        <taxon>Magnoliopsida</taxon>
        <taxon>Liliopsida</taxon>
        <taxon>Poales</taxon>
        <taxon>Poaceae</taxon>
        <taxon>PACMAD clade</taxon>
        <taxon>Panicoideae</taxon>
        <taxon>Panicodae</taxon>
        <taxon>Paniceae</taxon>
        <taxon>Anthephorinae</taxon>
        <taxon>Digitaria</taxon>
    </lineage>
</organism>
<dbReference type="InterPro" id="IPR051850">
    <property type="entry name" value="Polysacch_Lyase_4"/>
</dbReference>
<dbReference type="InterPro" id="IPR013784">
    <property type="entry name" value="Carb-bd-like_fold"/>
</dbReference>
<feature type="chain" id="PRO_5032410135" description="Rhamnogalacturonan endolyase" evidence="2">
    <location>
        <begin position="27"/>
        <end position="604"/>
    </location>
</feature>
<dbReference type="Pfam" id="PF06045">
    <property type="entry name" value="Rhamnogal_lyase"/>
    <property type="match status" value="1"/>
</dbReference>
<dbReference type="OrthoDB" id="2130367at2759"/>
<name>A0A835BQY5_9POAL</name>
<dbReference type="EMBL" id="JACEFO010001767">
    <property type="protein sequence ID" value="KAF8706459.1"/>
    <property type="molecule type" value="Genomic_DNA"/>
</dbReference>
<keyword evidence="6" id="KW-1185">Reference proteome</keyword>
<dbReference type="AlphaFoldDB" id="A0A835BQY5"/>
<dbReference type="PANTHER" id="PTHR32018:SF2">
    <property type="entry name" value="OS11G0134100 PROTEIN"/>
    <property type="match status" value="1"/>
</dbReference>
<comment type="caution">
    <text evidence="5">The sequence shown here is derived from an EMBL/GenBank/DDBJ whole genome shotgun (WGS) entry which is preliminary data.</text>
</comment>
<evidence type="ECO:0000256" key="1">
    <source>
        <dbReference type="ARBA" id="ARBA00022729"/>
    </source>
</evidence>
<dbReference type="SUPFAM" id="SSF49785">
    <property type="entry name" value="Galactose-binding domain-like"/>
    <property type="match status" value="1"/>
</dbReference>
<accession>A0A835BQY5</accession>
<dbReference type="Proteomes" id="UP000636709">
    <property type="component" value="Unassembled WGS sequence"/>
</dbReference>
<dbReference type="Gene3D" id="2.60.40.1120">
    <property type="entry name" value="Carboxypeptidase-like, regulatory domain"/>
    <property type="match status" value="1"/>
</dbReference>
<evidence type="ECO:0008006" key="7">
    <source>
        <dbReference type="Google" id="ProtNLM"/>
    </source>
</evidence>
<sequence length="604" mass="66574">MAPSAARSSSLVIIIQLLIIIIAVNGASLAAAHGVTLLVDSHQVMVDNGVVQVTLSKPQGHITAVRYNGDRNILQYAAGQDNSGGYWDVVWNYPGSDHPRGMIDMLDSSTEFKVVSSSPEQVELSFMGTYNPSHQDSVRLNVDKRCGSVNPKEPQFKGEVDDKYEYSLDNKDNVVHGWISSSNPNPMGFWVITPSNEFKSGGPMKRELTSHVGPTSLTMFLGTHYIGDDIVLNIGDGEYWKKVMGPVFIYLNSSPKRGDLRVLWDDAKSQAQAEVRKWPYSFPRSPDFAKAGERGSVTGKLMIRDRFISNNDIPAEMAYIGLAAPGQHGSWATESKGYQFWTTGGSCGNFTIGNVQEGVYNLYAWVPGVLGDYMYTSHVTVAPGCVLDLGDLVFQPPRSGQTLWEIGAPDRTAAEFFVPDADPRYANPLFLHKDKYRQYGLWERYAELYPDSDPVFTVGQSNHSKDWFYAHVTRKVGNGYVPTTRQIRFNLDRVVADGTYTLCVALAAAQMSRLQVHVNGDGASSRGGVFTTPDFGGGNAIARHGIHGVQLSFEFPIRGCLLQQGENSISITQTRAFGEFLGVMYDYIRLEGPPGSWRDPTRCA</sequence>
<dbReference type="Pfam" id="PF14686">
    <property type="entry name" value="fn3_3"/>
    <property type="match status" value="1"/>
</dbReference>
<feature type="domain" description="Rhamnogalacturonan lyase" evidence="4">
    <location>
        <begin position="317"/>
        <end position="386"/>
    </location>
</feature>
<reference evidence="5" key="1">
    <citation type="submission" date="2020-07" db="EMBL/GenBank/DDBJ databases">
        <title>Genome sequence and genetic diversity analysis of an under-domesticated orphan crop, white fonio (Digitaria exilis).</title>
        <authorList>
            <person name="Bennetzen J.L."/>
            <person name="Chen S."/>
            <person name="Ma X."/>
            <person name="Wang X."/>
            <person name="Yssel A.E.J."/>
            <person name="Chaluvadi S.R."/>
            <person name="Johnson M."/>
            <person name="Gangashetty P."/>
            <person name="Hamidou F."/>
            <person name="Sanogo M.D."/>
            <person name="Zwaenepoel A."/>
            <person name="Wallace J."/>
            <person name="Van De Peer Y."/>
            <person name="Van Deynze A."/>
        </authorList>
    </citation>
    <scope>NUCLEOTIDE SEQUENCE</scope>
    <source>
        <tissue evidence="5">Leaves</tissue>
    </source>
</reference>
<dbReference type="CDD" id="cd10316">
    <property type="entry name" value="RGL4_M"/>
    <property type="match status" value="1"/>
</dbReference>
<dbReference type="InterPro" id="IPR014718">
    <property type="entry name" value="GH-type_carb-bd"/>
</dbReference>
<feature type="signal peptide" evidence="2">
    <location>
        <begin position="1"/>
        <end position="26"/>
    </location>
</feature>
<dbReference type="InterPro" id="IPR008979">
    <property type="entry name" value="Galactose-bd-like_sf"/>
</dbReference>
<feature type="domain" description="Rhamnogalacturonan lyase" evidence="3">
    <location>
        <begin position="402"/>
        <end position="590"/>
    </location>
</feature>
<proteinExistence type="predicted"/>
<dbReference type="InterPro" id="IPR029411">
    <property type="entry name" value="RG-lyase_III"/>
</dbReference>
<evidence type="ECO:0000256" key="2">
    <source>
        <dbReference type="SAM" id="SignalP"/>
    </source>
</evidence>
<keyword evidence="1 2" id="KW-0732">Signal</keyword>
<dbReference type="CDD" id="cd10317">
    <property type="entry name" value="RGL4_C"/>
    <property type="match status" value="1"/>
</dbReference>
<evidence type="ECO:0000259" key="3">
    <source>
        <dbReference type="Pfam" id="PF14683"/>
    </source>
</evidence>
<protein>
    <recommendedName>
        <fullName evidence="7">Rhamnogalacturonan endolyase</fullName>
    </recommendedName>
</protein>
<dbReference type="CDD" id="cd10320">
    <property type="entry name" value="RGL4_N"/>
    <property type="match status" value="1"/>
</dbReference>
<dbReference type="PANTHER" id="PTHR32018">
    <property type="entry name" value="RHAMNOGALACTURONATE LYASE FAMILY PROTEIN"/>
    <property type="match status" value="1"/>
</dbReference>
<evidence type="ECO:0000313" key="5">
    <source>
        <dbReference type="EMBL" id="KAF8706459.1"/>
    </source>
</evidence>
<evidence type="ECO:0000259" key="4">
    <source>
        <dbReference type="Pfam" id="PF14686"/>
    </source>
</evidence>